<feature type="region of interest" description="Disordered" evidence="1">
    <location>
        <begin position="1"/>
        <end position="26"/>
    </location>
</feature>
<dbReference type="Proteomes" id="UP000016922">
    <property type="component" value="Unassembled WGS sequence"/>
</dbReference>
<name>S3CLB2_GLAL2</name>
<dbReference type="HOGENOM" id="CLU_116379_0_0_1"/>
<dbReference type="KEGG" id="glz:GLAREA_01921"/>
<sequence>MPEKRTDSECSSSSKSEDGTFTPPEHKTLEITWDDEELELLDSITSVRWHQFYVCPGWLGFIIPLRQFILKRPGNKKLFYDYGPSPAKKAYDPSEAVMSGGLGEGDPVTIENRVVLPGVLEMGEIDTLVKTQKYLTIYLKEADWDGQDNIGISLQLISDYTLIYETFNPGDSDWTDVIDESAAMTTKAIVRKFSHMIKQNSRML</sequence>
<dbReference type="RefSeq" id="XP_008087328.1">
    <property type="nucleotide sequence ID" value="XM_008089137.1"/>
</dbReference>
<organism evidence="2 3">
    <name type="scientific">Glarea lozoyensis (strain ATCC 20868 / MF5171)</name>
    <dbReference type="NCBI Taxonomy" id="1116229"/>
    <lineage>
        <taxon>Eukaryota</taxon>
        <taxon>Fungi</taxon>
        <taxon>Dikarya</taxon>
        <taxon>Ascomycota</taxon>
        <taxon>Pezizomycotina</taxon>
        <taxon>Leotiomycetes</taxon>
        <taxon>Helotiales</taxon>
        <taxon>Helotiaceae</taxon>
        <taxon>Glarea</taxon>
    </lineage>
</organism>
<evidence type="ECO:0000256" key="1">
    <source>
        <dbReference type="SAM" id="MobiDB-lite"/>
    </source>
</evidence>
<dbReference type="AlphaFoldDB" id="S3CLB2"/>
<gene>
    <name evidence="2" type="ORF">GLAREA_01921</name>
</gene>
<proteinExistence type="predicted"/>
<keyword evidence="3" id="KW-1185">Reference proteome</keyword>
<reference evidence="2 3" key="1">
    <citation type="journal article" date="2013" name="BMC Genomics">
        <title>Genomics-driven discovery of the pneumocandin biosynthetic gene cluster in the fungus Glarea lozoyensis.</title>
        <authorList>
            <person name="Chen L."/>
            <person name="Yue Q."/>
            <person name="Zhang X."/>
            <person name="Xiang M."/>
            <person name="Wang C."/>
            <person name="Li S."/>
            <person name="Che Y."/>
            <person name="Ortiz-Lopez F.J."/>
            <person name="Bills G.F."/>
            <person name="Liu X."/>
            <person name="An Z."/>
        </authorList>
    </citation>
    <scope>NUCLEOTIDE SEQUENCE [LARGE SCALE GENOMIC DNA]</scope>
    <source>
        <strain evidence="3">ATCC 20868 / MF5171</strain>
    </source>
</reference>
<dbReference type="GeneID" id="19460979"/>
<protein>
    <submittedName>
        <fullName evidence="2">Uncharacterized protein</fullName>
    </submittedName>
</protein>
<dbReference type="EMBL" id="KE145371">
    <property type="protein sequence ID" value="EPE26009.1"/>
    <property type="molecule type" value="Genomic_DNA"/>
</dbReference>
<accession>S3CLB2</accession>
<evidence type="ECO:0000313" key="3">
    <source>
        <dbReference type="Proteomes" id="UP000016922"/>
    </source>
</evidence>
<dbReference type="OrthoDB" id="10309285at2759"/>
<evidence type="ECO:0000313" key="2">
    <source>
        <dbReference type="EMBL" id="EPE26009.1"/>
    </source>
</evidence>